<dbReference type="InterPro" id="IPR035919">
    <property type="entry name" value="EAL_sf"/>
</dbReference>
<dbReference type="GO" id="GO:0071111">
    <property type="term" value="F:cyclic-guanylate-specific phosphodiesterase activity"/>
    <property type="evidence" value="ECO:0007669"/>
    <property type="project" value="InterPro"/>
</dbReference>
<evidence type="ECO:0000256" key="1">
    <source>
        <dbReference type="ARBA" id="ARBA00000085"/>
    </source>
</evidence>
<dbReference type="Pfam" id="PF00990">
    <property type="entry name" value="GGDEF"/>
    <property type="match status" value="2"/>
</dbReference>
<dbReference type="SMART" id="SM00052">
    <property type="entry name" value="EAL"/>
    <property type="match status" value="1"/>
</dbReference>
<dbReference type="NCBIfam" id="TIGR00254">
    <property type="entry name" value="GGDEF"/>
    <property type="match status" value="1"/>
</dbReference>
<dbReference type="SMART" id="SM00267">
    <property type="entry name" value="GGDEF"/>
    <property type="match status" value="1"/>
</dbReference>
<evidence type="ECO:0000259" key="8">
    <source>
        <dbReference type="PROSITE" id="PS50883"/>
    </source>
</evidence>
<evidence type="ECO:0000256" key="3">
    <source>
        <dbReference type="ARBA" id="ARBA00012438"/>
    </source>
</evidence>
<dbReference type="Gene3D" id="3.20.20.450">
    <property type="entry name" value="EAL domain"/>
    <property type="match status" value="1"/>
</dbReference>
<keyword evidence="6" id="KW-0902">Two-component regulatory system</keyword>
<dbReference type="PROSITE" id="PS50109">
    <property type="entry name" value="HIS_KIN"/>
    <property type="match status" value="1"/>
</dbReference>
<dbReference type="CDD" id="cd01948">
    <property type="entry name" value="EAL"/>
    <property type="match status" value="1"/>
</dbReference>
<dbReference type="GO" id="GO:0000155">
    <property type="term" value="F:phosphorelay sensor kinase activity"/>
    <property type="evidence" value="ECO:0007669"/>
    <property type="project" value="InterPro"/>
</dbReference>
<dbReference type="InterPro" id="IPR029787">
    <property type="entry name" value="Nucleotide_cyclase"/>
</dbReference>
<dbReference type="InterPro" id="IPR003661">
    <property type="entry name" value="HisK_dim/P_dom"/>
</dbReference>
<name>A0AAE9Y5S3_9ACTN</name>
<comment type="catalytic activity">
    <reaction evidence="1">
        <text>ATP + protein L-histidine = ADP + protein N-phospho-L-histidine.</text>
        <dbReference type="EC" id="2.7.13.3"/>
    </reaction>
</comment>
<dbReference type="Pfam" id="PF00512">
    <property type="entry name" value="HisKA"/>
    <property type="match status" value="1"/>
</dbReference>
<dbReference type="InterPro" id="IPR050706">
    <property type="entry name" value="Cyclic-di-GMP_PDE-like"/>
</dbReference>
<evidence type="ECO:0000256" key="5">
    <source>
        <dbReference type="ARBA" id="ARBA00022777"/>
    </source>
</evidence>
<dbReference type="InterPro" id="IPR000160">
    <property type="entry name" value="GGDEF_dom"/>
</dbReference>
<dbReference type="InterPro" id="IPR043128">
    <property type="entry name" value="Rev_trsase/Diguanyl_cyclase"/>
</dbReference>
<organism evidence="10 11">
    <name type="scientific">Iamia majanohamensis</name>
    <dbReference type="NCBI Taxonomy" id="467976"/>
    <lineage>
        <taxon>Bacteria</taxon>
        <taxon>Bacillati</taxon>
        <taxon>Actinomycetota</taxon>
        <taxon>Acidimicrobiia</taxon>
        <taxon>Acidimicrobiales</taxon>
        <taxon>Iamiaceae</taxon>
        <taxon>Iamia</taxon>
    </lineage>
</organism>
<feature type="domain" description="EAL" evidence="8">
    <location>
        <begin position="313"/>
        <end position="568"/>
    </location>
</feature>
<dbReference type="InterPro" id="IPR003594">
    <property type="entry name" value="HATPase_dom"/>
</dbReference>
<dbReference type="Gene3D" id="3.30.565.10">
    <property type="entry name" value="Histidine kinase-like ATPase, C-terminal domain"/>
    <property type="match status" value="1"/>
</dbReference>
<dbReference type="SUPFAM" id="SSF47384">
    <property type="entry name" value="Homodimeric domain of signal transducing histidine kinase"/>
    <property type="match status" value="1"/>
</dbReference>
<dbReference type="InterPro" id="IPR004358">
    <property type="entry name" value="Sig_transdc_His_kin-like_C"/>
</dbReference>
<dbReference type="InterPro" id="IPR001633">
    <property type="entry name" value="EAL_dom"/>
</dbReference>
<dbReference type="Pfam" id="PF02518">
    <property type="entry name" value="HATPase_c"/>
    <property type="match status" value="1"/>
</dbReference>
<dbReference type="PANTHER" id="PTHR33121">
    <property type="entry name" value="CYCLIC DI-GMP PHOSPHODIESTERASE PDEF"/>
    <property type="match status" value="1"/>
</dbReference>
<dbReference type="PRINTS" id="PR00344">
    <property type="entry name" value="BCTRLSENSOR"/>
</dbReference>
<dbReference type="Gene3D" id="1.10.287.130">
    <property type="match status" value="1"/>
</dbReference>
<accession>A0AAE9Y5S3</accession>
<evidence type="ECO:0000313" key="10">
    <source>
        <dbReference type="EMBL" id="WCO66016.1"/>
    </source>
</evidence>
<comment type="subcellular location">
    <subcellularLocation>
        <location evidence="2">Cell membrane</location>
    </subcellularLocation>
</comment>
<dbReference type="CDD" id="cd00082">
    <property type="entry name" value="HisKA"/>
    <property type="match status" value="1"/>
</dbReference>
<dbReference type="InterPro" id="IPR036097">
    <property type="entry name" value="HisK_dim/P_sf"/>
</dbReference>
<dbReference type="PANTHER" id="PTHR33121:SF70">
    <property type="entry name" value="SIGNALING PROTEIN YKOW"/>
    <property type="match status" value="1"/>
</dbReference>
<evidence type="ECO:0000313" key="11">
    <source>
        <dbReference type="Proteomes" id="UP001216390"/>
    </source>
</evidence>
<feature type="domain" description="GGDEF" evidence="9">
    <location>
        <begin position="171"/>
        <end position="304"/>
    </location>
</feature>
<dbReference type="InterPro" id="IPR036890">
    <property type="entry name" value="HATPase_C_sf"/>
</dbReference>
<dbReference type="AlphaFoldDB" id="A0AAE9Y5S3"/>
<dbReference type="SMART" id="SM00388">
    <property type="entry name" value="HisKA"/>
    <property type="match status" value="1"/>
</dbReference>
<proteinExistence type="predicted"/>
<keyword evidence="11" id="KW-1185">Reference proteome</keyword>
<dbReference type="Pfam" id="PF00563">
    <property type="entry name" value="EAL"/>
    <property type="match status" value="1"/>
</dbReference>
<evidence type="ECO:0000256" key="6">
    <source>
        <dbReference type="ARBA" id="ARBA00023012"/>
    </source>
</evidence>
<evidence type="ECO:0000259" key="7">
    <source>
        <dbReference type="PROSITE" id="PS50109"/>
    </source>
</evidence>
<dbReference type="SUPFAM" id="SSF55874">
    <property type="entry name" value="ATPase domain of HSP90 chaperone/DNA topoisomerase II/histidine kinase"/>
    <property type="match status" value="1"/>
</dbReference>
<keyword evidence="4" id="KW-0597">Phosphoprotein</keyword>
<evidence type="ECO:0000259" key="9">
    <source>
        <dbReference type="PROSITE" id="PS50887"/>
    </source>
</evidence>
<dbReference type="Proteomes" id="UP001216390">
    <property type="component" value="Chromosome"/>
</dbReference>
<dbReference type="Gene3D" id="3.30.70.270">
    <property type="match status" value="2"/>
</dbReference>
<dbReference type="EMBL" id="CP116942">
    <property type="protein sequence ID" value="WCO66016.1"/>
    <property type="molecule type" value="Genomic_DNA"/>
</dbReference>
<protein>
    <recommendedName>
        <fullName evidence="3">histidine kinase</fullName>
        <ecNumber evidence="3">2.7.13.3</ecNumber>
    </recommendedName>
</protein>
<dbReference type="KEGG" id="ima:PO878_16060"/>
<dbReference type="CDD" id="cd00075">
    <property type="entry name" value="HATPase"/>
    <property type="match status" value="1"/>
</dbReference>
<dbReference type="SUPFAM" id="SSF55073">
    <property type="entry name" value="Nucleotide cyclase"/>
    <property type="match status" value="2"/>
</dbReference>
<dbReference type="RefSeq" id="WP_272735542.1">
    <property type="nucleotide sequence ID" value="NZ_CP116942.1"/>
</dbReference>
<feature type="domain" description="GGDEF" evidence="9">
    <location>
        <begin position="24"/>
        <end position="154"/>
    </location>
</feature>
<dbReference type="PROSITE" id="PS50887">
    <property type="entry name" value="GGDEF"/>
    <property type="match status" value="2"/>
</dbReference>
<sequence>MRIDRARARAAIDAELRSGRAGRGPLSLLSLVVTGLDAVERELGAEGVEQAMSEVAARAEGAVRRGDLVCRTGVGELVVVCPDADQGAVSAVTARIDRAVARPLGVGDGLVLGAEVGLAVADEGATADSLLDELGPVAGGPDGLARPGLVARDVLVERVESELAGMDPTVGVVAVVKLEVDDLARVAAALGRDAHDELLADRARALVHAAHEGDTVGRTTGDRLVVCCPHPVDADAARIEAEGFRTAVGGQLSVRGARLEVRASAGVAVAASTSDTALALVDRAGTALAQAVDAGRDRTAVFDDALREELLRQAELDAVVRDAVRQGAVPLAYQPLVRLKDEVVVGGEALLRLVDRRGEPVAASDAVRAAERTGEIYELGRLVLQEACERGARWQQAMPEQPFVLSVNISERQFADPDLAALVGRELDGAGLVPSHLVLEVSESALMVDPVGAARQLSLLKMQGVRIVVDDFGSGHSSLAHLKRFPVDGIKLDRAFIAGLPASLEDHAIVHAMVSVAQALGIEAVAVGVEDEQQLAELRRLGCRFGQGHLWSRAVRGSAIPALVTSSLAALDSAIVADAGARPAGPAPPAAITQDELEEVPVGGETLDSVFRVLVHEIRTPLTVVMGYASLLEGATDPDDADAAVRIRRASERIDRLIRNLADVSNVDAGSLRLSIRQVDLVAMVERVLDDLRDTLGRPLVLGPVADEVPAVGIDEARIEQTLINLVTNAAKFTPPGHSVEVQVARTGRWIDISVLDDGPGISIEDLGLVFRKYGRADRSVPGTGLGLYLARGIARAHGGDVLCRRRHADHGSVFTIRLPSPS</sequence>
<keyword evidence="5" id="KW-0418">Kinase</keyword>
<dbReference type="InterPro" id="IPR005467">
    <property type="entry name" value="His_kinase_dom"/>
</dbReference>
<gene>
    <name evidence="10" type="ORF">PO878_16060</name>
</gene>
<feature type="domain" description="Histidine kinase" evidence="7">
    <location>
        <begin position="613"/>
        <end position="823"/>
    </location>
</feature>
<keyword evidence="5" id="KW-0808">Transferase</keyword>
<dbReference type="EC" id="2.7.13.3" evidence="3"/>
<dbReference type="PROSITE" id="PS50883">
    <property type="entry name" value="EAL"/>
    <property type="match status" value="1"/>
</dbReference>
<dbReference type="SMART" id="SM00387">
    <property type="entry name" value="HATPase_c"/>
    <property type="match status" value="1"/>
</dbReference>
<dbReference type="SUPFAM" id="SSF141868">
    <property type="entry name" value="EAL domain-like"/>
    <property type="match status" value="1"/>
</dbReference>
<reference evidence="10" key="1">
    <citation type="submission" date="2023-01" db="EMBL/GenBank/DDBJ databases">
        <title>The diversity of Class Acidimicrobiia in South China Sea sediment environments and the proposal of Iamia marina sp. nov., a novel species of the genus Iamia.</title>
        <authorList>
            <person name="He Y."/>
            <person name="Tian X."/>
        </authorList>
    </citation>
    <scope>NUCLEOTIDE SEQUENCE</scope>
    <source>
        <strain evidence="10">DSM 19957</strain>
    </source>
</reference>
<dbReference type="GO" id="GO:0005886">
    <property type="term" value="C:plasma membrane"/>
    <property type="evidence" value="ECO:0007669"/>
    <property type="project" value="UniProtKB-SubCell"/>
</dbReference>
<evidence type="ECO:0000256" key="2">
    <source>
        <dbReference type="ARBA" id="ARBA00004236"/>
    </source>
</evidence>
<evidence type="ECO:0000256" key="4">
    <source>
        <dbReference type="ARBA" id="ARBA00022553"/>
    </source>
</evidence>